<proteinExistence type="predicted"/>
<feature type="domain" description="GFO/IDH/MocA-like oxidoreductase" evidence="2">
    <location>
        <begin position="128"/>
        <end position="249"/>
    </location>
</feature>
<name>A0ABW0KX08_9BACT</name>
<dbReference type="PANTHER" id="PTHR43377">
    <property type="entry name" value="BILIVERDIN REDUCTASE A"/>
    <property type="match status" value="1"/>
</dbReference>
<protein>
    <submittedName>
        <fullName evidence="3">Gfo/Idh/MocA family protein</fullName>
    </submittedName>
</protein>
<dbReference type="SUPFAM" id="SSF51735">
    <property type="entry name" value="NAD(P)-binding Rossmann-fold domains"/>
    <property type="match status" value="1"/>
</dbReference>
<evidence type="ECO:0000259" key="2">
    <source>
        <dbReference type="Pfam" id="PF22725"/>
    </source>
</evidence>
<evidence type="ECO:0000259" key="1">
    <source>
        <dbReference type="Pfam" id="PF01408"/>
    </source>
</evidence>
<feature type="domain" description="Gfo/Idh/MocA-like oxidoreductase N-terminal" evidence="1">
    <location>
        <begin position="4"/>
        <end position="119"/>
    </location>
</feature>
<sequence length="329" mass="35865">MHSILIIGCGSIGERHLRCFQQTGRCEVSVCDANAALLETVSRRYGVTAYGTLAEAAKARRFDAWVICTPAHTHLAIAREGAAQGAALLIEKPLSVTLEGLEETRAALAASGRFVAVAYVYHCFPWIVAAREFLQSGTLGRPLHASVVAGQHFPTFRPAYRDIYYARHETGGGAIQDALTHIVNAMEWMIGPMTRVYCDAAHQQLEGVSVEDTVNVSARHGAVLASYAMTQFQAANEAVFEIHCEHGSVKIESHAQRWGSMKLGETEWTWHKTQPLERDDLFIAQANAFLDGMEGKACALSTFEEAAQTLRFNRAALESAASGMPITIS</sequence>
<gene>
    <name evidence="3" type="ORF">ACFQDI_19625</name>
</gene>
<dbReference type="Gene3D" id="3.40.50.720">
    <property type="entry name" value="NAD(P)-binding Rossmann-like Domain"/>
    <property type="match status" value="1"/>
</dbReference>
<dbReference type="Pfam" id="PF01408">
    <property type="entry name" value="GFO_IDH_MocA"/>
    <property type="match status" value="1"/>
</dbReference>
<dbReference type="RefSeq" id="WP_377170012.1">
    <property type="nucleotide sequence ID" value="NZ_JBHSMQ010000008.1"/>
</dbReference>
<dbReference type="Pfam" id="PF22725">
    <property type="entry name" value="GFO_IDH_MocA_C3"/>
    <property type="match status" value="1"/>
</dbReference>
<comment type="caution">
    <text evidence="3">The sequence shown here is derived from an EMBL/GenBank/DDBJ whole genome shotgun (WGS) entry which is preliminary data.</text>
</comment>
<accession>A0ABW0KX08</accession>
<dbReference type="InterPro" id="IPR051450">
    <property type="entry name" value="Gfo/Idh/MocA_Oxidoreductases"/>
</dbReference>
<keyword evidence="4" id="KW-1185">Reference proteome</keyword>
<evidence type="ECO:0000313" key="4">
    <source>
        <dbReference type="Proteomes" id="UP001596052"/>
    </source>
</evidence>
<dbReference type="EMBL" id="JBHSMQ010000008">
    <property type="protein sequence ID" value="MFC5457087.1"/>
    <property type="molecule type" value="Genomic_DNA"/>
</dbReference>
<dbReference type="SUPFAM" id="SSF55347">
    <property type="entry name" value="Glyceraldehyde-3-phosphate dehydrogenase-like, C-terminal domain"/>
    <property type="match status" value="1"/>
</dbReference>
<dbReference type="Gene3D" id="3.30.360.10">
    <property type="entry name" value="Dihydrodipicolinate Reductase, domain 2"/>
    <property type="match status" value="1"/>
</dbReference>
<organism evidence="3 4">
    <name type="scientific">Prosthecobacter fluviatilis</name>
    <dbReference type="NCBI Taxonomy" id="445931"/>
    <lineage>
        <taxon>Bacteria</taxon>
        <taxon>Pseudomonadati</taxon>
        <taxon>Verrucomicrobiota</taxon>
        <taxon>Verrucomicrobiia</taxon>
        <taxon>Verrucomicrobiales</taxon>
        <taxon>Verrucomicrobiaceae</taxon>
        <taxon>Prosthecobacter</taxon>
    </lineage>
</organism>
<dbReference type="InterPro" id="IPR036291">
    <property type="entry name" value="NAD(P)-bd_dom_sf"/>
</dbReference>
<reference evidence="4" key="1">
    <citation type="journal article" date="2019" name="Int. J. Syst. Evol. Microbiol.">
        <title>The Global Catalogue of Microorganisms (GCM) 10K type strain sequencing project: providing services to taxonomists for standard genome sequencing and annotation.</title>
        <authorList>
            <consortium name="The Broad Institute Genomics Platform"/>
            <consortium name="The Broad Institute Genome Sequencing Center for Infectious Disease"/>
            <person name="Wu L."/>
            <person name="Ma J."/>
        </authorList>
    </citation>
    <scope>NUCLEOTIDE SEQUENCE [LARGE SCALE GENOMIC DNA]</scope>
    <source>
        <strain evidence="4">CGMCC 4.1469</strain>
    </source>
</reference>
<dbReference type="InterPro" id="IPR000683">
    <property type="entry name" value="Gfo/Idh/MocA-like_OxRdtase_N"/>
</dbReference>
<evidence type="ECO:0000313" key="3">
    <source>
        <dbReference type="EMBL" id="MFC5457087.1"/>
    </source>
</evidence>
<dbReference type="InterPro" id="IPR055170">
    <property type="entry name" value="GFO_IDH_MocA-like_dom"/>
</dbReference>
<dbReference type="PANTHER" id="PTHR43377:SF1">
    <property type="entry name" value="BILIVERDIN REDUCTASE A"/>
    <property type="match status" value="1"/>
</dbReference>
<dbReference type="Proteomes" id="UP001596052">
    <property type="component" value="Unassembled WGS sequence"/>
</dbReference>